<reference evidence="4 5" key="1">
    <citation type="submission" date="2018-02" db="EMBL/GenBank/DDBJ databases">
        <title>novel marine gammaproteobacteria from coastal saline agro ecosystem.</title>
        <authorList>
            <person name="Krishnan R."/>
            <person name="Ramesh Kumar N."/>
        </authorList>
    </citation>
    <scope>NUCLEOTIDE SEQUENCE [LARGE SCALE GENOMIC DNA]</scope>
    <source>
        <strain evidence="4 5">228</strain>
    </source>
</reference>
<dbReference type="NCBIfam" id="TIGR01488">
    <property type="entry name" value="HAD-SF-IB"/>
    <property type="match status" value="1"/>
</dbReference>
<dbReference type="CDD" id="cd02612">
    <property type="entry name" value="HAD_PGPPase"/>
    <property type="match status" value="1"/>
</dbReference>
<evidence type="ECO:0000313" key="5">
    <source>
        <dbReference type="Proteomes" id="UP000238196"/>
    </source>
</evidence>
<dbReference type="InterPro" id="IPR050582">
    <property type="entry name" value="HAD-like_SerB"/>
</dbReference>
<dbReference type="GO" id="GO:0046872">
    <property type="term" value="F:metal ion binding"/>
    <property type="evidence" value="ECO:0007669"/>
    <property type="project" value="UniProtKB-KW"/>
</dbReference>
<comment type="caution">
    <text evidence="4">The sequence shown here is derived from an EMBL/GenBank/DDBJ whole genome shotgun (WGS) entry which is preliminary data.</text>
</comment>
<evidence type="ECO:0000313" key="4">
    <source>
        <dbReference type="EMBL" id="PPC77684.1"/>
    </source>
</evidence>
<dbReference type="InterPro" id="IPR023214">
    <property type="entry name" value="HAD_sf"/>
</dbReference>
<sequence>MRLAIFDLDHTLIGGDSDQVWGDFLAESGLVDGDAYKAQVSAFYQDYMAGTLDIHAHLSHSLAPLSRFSMAELDSLHRDYFAQKVLPLLQPKAHQLLQWHRQQGHYLLIITATNRFITAPIAEYLGVDDLIACEAEIIDNRYTGRPTGVPSYREGKVTRLQEWLRQHPELSLEGSYFYSDSHNDLPLLERASQPVAVDPDDVLKQVATERGWSIISLRAD</sequence>
<dbReference type="GO" id="GO:0016787">
    <property type="term" value="F:hydrolase activity"/>
    <property type="evidence" value="ECO:0007669"/>
    <property type="project" value="UniProtKB-KW"/>
</dbReference>
<dbReference type="NCBIfam" id="TIGR01490">
    <property type="entry name" value="HAD-SF-IB-hyp1"/>
    <property type="match status" value="1"/>
</dbReference>
<dbReference type="Pfam" id="PF12710">
    <property type="entry name" value="HAD"/>
    <property type="match status" value="1"/>
</dbReference>
<dbReference type="Gene3D" id="1.20.1440.100">
    <property type="entry name" value="SG protein - dephosphorylation function"/>
    <property type="match status" value="1"/>
</dbReference>
<dbReference type="EMBL" id="PRLP01000028">
    <property type="protein sequence ID" value="PPC77684.1"/>
    <property type="molecule type" value="Genomic_DNA"/>
</dbReference>
<dbReference type="SUPFAM" id="SSF56784">
    <property type="entry name" value="HAD-like"/>
    <property type="match status" value="1"/>
</dbReference>
<keyword evidence="3" id="KW-0460">Magnesium</keyword>
<dbReference type="PANTHER" id="PTHR43344">
    <property type="entry name" value="PHOSPHOSERINE PHOSPHATASE"/>
    <property type="match status" value="1"/>
</dbReference>
<dbReference type="Gene3D" id="3.40.50.1000">
    <property type="entry name" value="HAD superfamily/HAD-like"/>
    <property type="match status" value="1"/>
</dbReference>
<name>A0A2S5KS62_9PROT</name>
<accession>A0A2S5KS62</accession>
<dbReference type="InterPro" id="IPR006385">
    <property type="entry name" value="HAD_hydro_SerB1"/>
</dbReference>
<dbReference type="InterPro" id="IPR036412">
    <property type="entry name" value="HAD-like_sf"/>
</dbReference>
<keyword evidence="2 4" id="KW-0378">Hydrolase</keyword>
<proteinExistence type="predicted"/>
<dbReference type="Proteomes" id="UP000238196">
    <property type="component" value="Unassembled WGS sequence"/>
</dbReference>
<protein>
    <submittedName>
        <fullName evidence="4">HAD-IB family hydrolase</fullName>
    </submittedName>
</protein>
<organism evidence="4 5">
    <name type="scientific">Proteobacteria bacterium 228</name>
    <dbReference type="NCBI Taxonomy" id="2083153"/>
    <lineage>
        <taxon>Bacteria</taxon>
        <taxon>Pseudomonadati</taxon>
        <taxon>Pseudomonadota</taxon>
    </lineage>
</organism>
<evidence type="ECO:0000256" key="3">
    <source>
        <dbReference type="ARBA" id="ARBA00022842"/>
    </source>
</evidence>
<gene>
    <name evidence="4" type="ORF">C4K68_09170</name>
</gene>
<dbReference type="PANTHER" id="PTHR43344:SF13">
    <property type="entry name" value="PHOSPHATASE RV3661-RELATED"/>
    <property type="match status" value="1"/>
</dbReference>
<evidence type="ECO:0000256" key="1">
    <source>
        <dbReference type="ARBA" id="ARBA00022723"/>
    </source>
</evidence>
<dbReference type="AlphaFoldDB" id="A0A2S5KS62"/>
<dbReference type="OrthoDB" id="9784466at2"/>
<keyword evidence="1" id="KW-0479">Metal-binding</keyword>
<evidence type="ECO:0000256" key="2">
    <source>
        <dbReference type="ARBA" id="ARBA00022801"/>
    </source>
</evidence>